<keyword evidence="2" id="KW-1015">Disulfide bond</keyword>
<dbReference type="PANTHER" id="PTHR23259:SF70">
    <property type="entry name" value="ACCESSORY GLAND PROTEIN ACP62F-RELATED"/>
    <property type="match status" value="1"/>
</dbReference>
<dbReference type="PANTHER" id="PTHR23259">
    <property type="entry name" value="RIDDLE"/>
    <property type="match status" value="1"/>
</dbReference>
<dbReference type="Gene3D" id="2.10.25.10">
    <property type="entry name" value="Laminin"/>
    <property type="match status" value="2"/>
</dbReference>
<accession>A0A2A4JJK2</accession>
<dbReference type="Pfam" id="PF01826">
    <property type="entry name" value="TIL"/>
    <property type="match status" value="2"/>
</dbReference>
<dbReference type="InterPro" id="IPR002919">
    <property type="entry name" value="TIL_dom"/>
</dbReference>
<evidence type="ECO:0000259" key="4">
    <source>
        <dbReference type="Pfam" id="PF01826"/>
    </source>
</evidence>
<feature type="signal peptide" evidence="3">
    <location>
        <begin position="1"/>
        <end position="21"/>
    </location>
</feature>
<evidence type="ECO:0000256" key="1">
    <source>
        <dbReference type="ARBA" id="ARBA00022690"/>
    </source>
</evidence>
<dbReference type="EMBL" id="NWSH01001352">
    <property type="protein sequence ID" value="PCG71572.1"/>
    <property type="molecule type" value="Genomic_DNA"/>
</dbReference>
<dbReference type="STRING" id="7102.A0A2A4JJK2"/>
<keyword evidence="3" id="KW-0732">Signal</keyword>
<comment type="caution">
    <text evidence="5">The sequence shown here is derived from an EMBL/GenBank/DDBJ whole genome shotgun (WGS) entry which is preliminary data.</text>
</comment>
<dbReference type="FunFam" id="2.10.25.10:FF:000674">
    <property type="entry name" value="Mucin-2"/>
    <property type="match status" value="1"/>
</dbReference>
<organism evidence="5">
    <name type="scientific">Heliothis virescens</name>
    <name type="common">Tobacco budworm moth</name>
    <dbReference type="NCBI Taxonomy" id="7102"/>
    <lineage>
        <taxon>Eukaryota</taxon>
        <taxon>Metazoa</taxon>
        <taxon>Ecdysozoa</taxon>
        <taxon>Arthropoda</taxon>
        <taxon>Hexapoda</taxon>
        <taxon>Insecta</taxon>
        <taxon>Pterygota</taxon>
        <taxon>Neoptera</taxon>
        <taxon>Endopterygota</taxon>
        <taxon>Lepidoptera</taxon>
        <taxon>Glossata</taxon>
        <taxon>Ditrysia</taxon>
        <taxon>Noctuoidea</taxon>
        <taxon>Noctuidae</taxon>
        <taxon>Heliothinae</taxon>
        <taxon>Heliothis</taxon>
    </lineage>
</organism>
<evidence type="ECO:0000256" key="3">
    <source>
        <dbReference type="SAM" id="SignalP"/>
    </source>
</evidence>
<keyword evidence="1" id="KW-0646">Protease inhibitor</keyword>
<name>A0A2A4JJK2_HELVI</name>
<feature type="chain" id="PRO_5012359171" description="TIL domain-containing protein" evidence="3">
    <location>
        <begin position="22"/>
        <end position="145"/>
    </location>
</feature>
<dbReference type="GO" id="GO:0030414">
    <property type="term" value="F:peptidase inhibitor activity"/>
    <property type="evidence" value="ECO:0007669"/>
    <property type="project" value="UniProtKB-KW"/>
</dbReference>
<feature type="domain" description="TIL" evidence="4">
    <location>
        <begin position="85"/>
        <end position="144"/>
    </location>
</feature>
<dbReference type="InterPro" id="IPR036084">
    <property type="entry name" value="Ser_inhib-like_sf"/>
</dbReference>
<evidence type="ECO:0000313" key="5">
    <source>
        <dbReference type="EMBL" id="PCG71572.1"/>
    </source>
</evidence>
<proteinExistence type="predicted"/>
<dbReference type="InterPro" id="IPR051368">
    <property type="entry name" value="SerProtInhib-TIL_Domain"/>
</dbReference>
<sequence length="145" mass="16281">MTGRLLCGVALVAHLFVLVICTECGENEEIQCVHSCPPQRSCSNRDIGISCTQEYTLCSSTCVCKSGYIRDENYKCVPEEQCEICTKENEFYDCGALCDNVCATLATQNRSNCKLWNPRCIRKCYCKDGYARDDNKNCVPVEECP</sequence>
<feature type="domain" description="TIL" evidence="4">
    <location>
        <begin position="24"/>
        <end position="82"/>
    </location>
</feature>
<gene>
    <name evidence="5" type="ORF">B5V51_1717</name>
</gene>
<dbReference type="AlphaFoldDB" id="A0A2A4JJK2"/>
<dbReference type="CDD" id="cd19941">
    <property type="entry name" value="TIL"/>
    <property type="match status" value="2"/>
</dbReference>
<evidence type="ECO:0000256" key="2">
    <source>
        <dbReference type="ARBA" id="ARBA00023157"/>
    </source>
</evidence>
<protein>
    <recommendedName>
        <fullName evidence="4">TIL domain-containing protein</fullName>
    </recommendedName>
</protein>
<reference evidence="5" key="1">
    <citation type="submission" date="2017-09" db="EMBL/GenBank/DDBJ databases">
        <title>Contemporary evolution of a Lepidopteran species, Heliothis virescens, in response to modern agricultural practices.</title>
        <authorList>
            <person name="Fritz M.L."/>
            <person name="Deyonke A.M."/>
            <person name="Papanicolaou A."/>
            <person name="Micinski S."/>
            <person name="Westbrook J."/>
            <person name="Gould F."/>
        </authorList>
    </citation>
    <scope>NUCLEOTIDE SEQUENCE [LARGE SCALE GENOMIC DNA]</scope>
    <source>
        <strain evidence="5">HvINT-</strain>
        <tissue evidence="5">Whole body</tissue>
    </source>
</reference>
<dbReference type="SUPFAM" id="SSF57567">
    <property type="entry name" value="Serine protease inhibitors"/>
    <property type="match status" value="2"/>
</dbReference>